<proteinExistence type="predicted"/>
<comment type="caution">
    <text evidence="7">The sequence shown here is derived from an EMBL/GenBank/DDBJ whole genome shotgun (WGS) entry which is preliminary data.</text>
</comment>
<evidence type="ECO:0000313" key="8">
    <source>
        <dbReference type="Proteomes" id="UP000324091"/>
    </source>
</evidence>
<organism evidence="7 8">
    <name type="scientific">Takifugu flavidus</name>
    <name type="common">sansaifugu</name>
    <dbReference type="NCBI Taxonomy" id="433684"/>
    <lineage>
        <taxon>Eukaryota</taxon>
        <taxon>Metazoa</taxon>
        <taxon>Chordata</taxon>
        <taxon>Craniata</taxon>
        <taxon>Vertebrata</taxon>
        <taxon>Euteleostomi</taxon>
        <taxon>Actinopterygii</taxon>
        <taxon>Neopterygii</taxon>
        <taxon>Teleostei</taxon>
        <taxon>Neoteleostei</taxon>
        <taxon>Acanthomorphata</taxon>
        <taxon>Eupercaria</taxon>
        <taxon>Tetraodontiformes</taxon>
        <taxon>Tetradontoidea</taxon>
        <taxon>Tetraodontidae</taxon>
        <taxon>Takifugu</taxon>
    </lineage>
</organism>
<dbReference type="Gene3D" id="3.80.10.10">
    <property type="entry name" value="Ribonuclease Inhibitor"/>
    <property type="match status" value="2"/>
</dbReference>
<keyword evidence="4" id="KW-0325">Glycoprotein</keyword>
<dbReference type="Proteomes" id="UP000324091">
    <property type="component" value="Chromosome 19"/>
</dbReference>
<feature type="non-terminal residue" evidence="7">
    <location>
        <position position="1"/>
    </location>
</feature>
<evidence type="ECO:0000256" key="4">
    <source>
        <dbReference type="ARBA" id="ARBA00023180"/>
    </source>
</evidence>
<evidence type="ECO:0000256" key="1">
    <source>
        <dbReference type="ARBA" id="ARBA00022614"/>
    </source>
</evidence>
<dbReference type="SUPFAM" id="SSF52058">
    <property type="entry name" value="L domain-like"/>
    <property type="match status" value="1"/>
</dbReference>
<dbReference type="InterPro" id="IPR032675">
    <property type="entry name" value="LRR_dom_sf"/>
</dbReference>
<keyword evidence="2 5" id="KW-0732">Signal</keyword>
<name>A0A5C6NQ63_9TELE</name>
<dbReference type="SMART" id="SM00369">
    <property type="entry name" value="LRR_TYP"/>
    <property type="match status" value="9"/>
</dbReference>
<protein>
    <recommendedName>
        <fullName evidence="6">LRRNT domain-containing protein</fullName>
    </recommendedName>
</protein>
<dbReference type="InterPro" id="IPR050328">
    <property type="entry name" value="Dev_Immune_Receptor"/>
</dbReference>
<feature type="signal peptide" evidence="5">
    <location>
        <begin position="1"/>
        <end position="21"/>
    </location>
</feature>
<dbReference type="InterPro" id="IPR001611">
    <property type="entry name" value="Leu-rich_rpt"/>
</dbReference>
<dbReference type="PANTHER" id="PTHR24373">
    <property type="entry name" value="SLIT RELATED LEUCINE-RICH REPEAT NEURONAL PROTEIN"/>
    <property type="match status" value="1"/>
</dbReference>
<keyword evidence="3" id="KW-0677">Repeat</keyword>
<feature type="chain" id="PRO_5022867011" description="LRRNT domain-containing protein" evidence="5">
    <location>
        <begin position="22"/>
        <end position="371"/>
    </location>
</feature>
<evidence type="ECO:0000259" key="6">
    <source>
        <dbReference type="SMART" id="SM00013"/>
    </source>
</evidence>
<gene>
    <name evidence="7" type="ORF">D4764_19G0000680</name>
</gene>
<keyword evidence="8" id="KW-1185">Reference proteome</keyword>
<keyword evidence="1" id="KW-0433">Leucine-rich repeat</keyword>
<evidence type="ECO:0000256" key="3">
    <source>
        <dbReference type="ARBA" id="ARBA00022737"/>
    </source>
</evidence>
<dbReference type="Pfam" id="PF13855">
    <property type="entry name" value="LRR_8"/>
    <property type="match status" value="3"/>
</dbReference>
<dbReference type="AlphaFoldDB" id="A0A5C6NQ63"/>
<evidence type="ECO:0000313" key="7">
    <source>
        <dbReference type="EMBL" id="TWW68270.1"/>
    </source>
</evidence>
<accession>A0A5C6NQ63</accession>
<feature type="domain" description="LRRNT" evidence="6">
    <location>
        <begin position="21"/>
        <end position="59"/>
    </location>
</feature>
<dbReference type="PANTHER" id="PTHR24373:SF275">
    <property type="entry name" value="TIR DOMAIN-CONTAINING PROTEIN"/>
    <property type="match status" value="1"/>
</dbReference>
<dbReference type="InterPro" id="IPR003591">
    <property type="entry name" value="Leu-rich_rpt_typical-subtyp"/>
</dbReference>
<dbReference type="SMART" id="SM00013">
    <property type="entry name" value="LRRNT"/>
    <property type="match status" value="1"/>
</dbReference>
<dbReference type="FunFam" id="3.80.10.10:FF:000770">
    <property type="entry name" value="Uncharacterized protein"/>
    <property type="match status" value="1"/>
</dbReference>
<evidence type="ECO:0000256" key="2">
    <source>
        <dbReference type="ARBA" id="ARBA00022729"/>
    </source>
</evidence>
<dbReference type="InterPro" id="IPR000372">
    <property type="entry name" value="LRRNT"/>
</dbReference>
<sequence length="371" mass="41581">DMRYQRWLMVITLWTVPAAFCCPDICKCSIKSASVKAEVDCHKRGLRVFPSNLPSDAWILKLGENGITDLKANALGTIPKVESINLERNAVKSIHPQAFSGAKQLMLLNLYGNHITKLPSRGFKDLLNLRFLMLGQNQISVLKPDMFAGMRNLSDLDLPLNALTILSSNTFKPLIALKVLDLSLNRIQRISPKAFTGLRQLLFLNLDNNSLRTIPAGTFRPLVSLEMLVLDNNFLSTLSSSTLNGLRNLQELYLRNNELEHLPPDVFSNMARLSQLALSGNRLKLVDGNMFAHMPGKTLNSRRDQMDRMDQDHLVIPGDTKVLKSCRPTRKELLQPPTRQTALPGLNLKHLDDSLLDAQKGVSLPYLQIKT</sequence>
<reference evidence="7 8" key="1">
    <citation type="submission" date="2019-04" db="EMBL/GenBank/DDBJ databases">
        <title>Chromosome genome assembly for Takifugu flavidus.</title>
        <authorList>
            <person name="Xiao S."/>
        </authorList>
    </citation>
    <scope>NUCLEOTIDE SEQUENCE [LARGE SCALE GENOMIC DNA]</scope>
    <source>
        <strain evidence="7">HTHZ2018</strain>
        <tissue evidence="7">Muscle</tissue>
    </source>
</reference>
<evidence type="ECO:0000256" key="5">
    <source>
        <dbReference type="SAM" id="SignalP"/>
    </source>
</evidence>
<dbReference type="PROSITE" id="PS51450">
    <property type="entry name" value="LRR"/>
    <property type="match status" value="2"/>
</dbReference>
<dbReference type="EMBL" id="RHFK02000011">
    <property type="protein sequence ID" value="TWW68270.1"/>
    <property type="molecule type" value="Genomic_DNA"/>
</dbReference>